<keyword evidence="1" id="KW-0812">Transmembrane</keyword>
<dbReference type="AlphaFoldDB" id="G0UK10"/>
<feature type="transmembrane region" description="Helical" evidence="1">
    <location>
        <begin position="153"/>
        <end position="177"/>
    </location>
</feature>
<dbReference type="EMBL" id="HE575316">
    <property type="protein sequence ID" value="CCC89715.1"/>
    <property type="molecule type" value="Genomic_DNA"/>
</dbReference>
<reference evidence="2" key="1">
    <citation type="journal article" date="2012" name="Proc. Natl. Acad. Sci. U.S.A.">
        <title>Antigenic diversity is generated by distinct evolutionary mechanisms in African trypanosome species.</title>
        <authorList>
            <person name="Jackson A.P."/>
            <person name="Berry A."/>
            <person name="Aslett M."/>
            <person name="Allison H.C."/>
            <person name="Burton P."/>
            <person name="Vavrova-Anderson J."/>
            <person name="Brown R."/>
            <person name="Browne H."/>
            <person name="Corton N."/>
            <person name="Hauser H."/>
            <person name="Gamble J."/>
            <person name="Gilderthorp R."/>
            <person name="Marcello L."/>
            <person name="McQuillan J."/>
            <person name="Otto T.D."/>
            <person name="Quail M.A."/>
            <person name="Sanders M.J."/>
            <person name="van Tonder A."/>
            <person name="Ginger M.L."/>
            <person name="Field M.C."/>
            <person name="Barry J.D."/>
            <person name="Hertz-Fowler C."/>
            <person name="Berriman M."/>
        </authorList>
    </citation>
    <scope>NUCLEOTIDE SEQUENCE</scope>
    <source>
        <strain evidence="2">IL3000</strain>
    </source>
</reference>
<protein>
    <submittedName>
        <fullName evidence="2">Uncharacterized protein TCIL3000_3_1420</fullName>
    </submittedName>
</protein>
<dbReference type="VEuPathDB" id="TriTrypDB:TcIL3000_3_1420"/>
<evidence type="ECO:0000313" key="2">
    <source>
        <dbReference type="EMBL" id="CCC89715.1"/>
    </source>
</evidence>
<organism evidence="2">
    <name type="scientific">Trypanosoma congolense (strain IL3000)</name>
    <dbReference type="NCBI Taxonomy" id="1068625"/>
    <lineage>
        <taxon>Eukaryota</taxon>
        <taxon>Discoba</taxon>
        <taxon>Euglenozoa</taxon>
        <taxon>Kinetoplastea</taxon>
        <taxon>Metakinetoplastina</taxon>
        <taxon>Trypanosomatida</taxon>
        <taxon>Trypanosomatidae</taxon>
        <taxon>Trypanosoma</taxon>
        <taxon>Nannomonas</taxon>
    </lineage>
</organism>
<gene>
    <name evidence="2" type="ORF">TCIL3000_3_1420</name>
</gene>
<sequence>MKTLYDVYRHNFPKKLRFDKSSRILHAEVYVIVRRHKHRKYLPKDEINDVLKGYTRLPGSPWLQLPVVRHVLLIRQINGIRCFFGKPSWLVNRAVEEEFNKIVRWMELQERVALNAQQNSRTANFVLREKFIKEVMDFFHVATAYQRVARTGAFLVVAILILLVVMMNVDCFVYVYLVYWMGLRRSEVVAWFREVTEQHVVAEVPAAYKSLLPPPCVLRSREDGSEYYELKVAEFISPDGGIVVLAVPCPQVGPKAFYATLGKLLGLCDAVLMEGVPFEKIDRIAPALLLPLREDTFAALGVHHRFLDILRGSREPPLLYPAGAELGWRSYLQQLFVPFDVRCIYRPTSFSATKGEARMAWARLRELIDRVSTEQVEAQQQTHPGERKDDAERYVICMPWTVHQVVNLEASLIKLGFRVRRTLPLVWIDRDHMGKHFCDYYGIDR</sequence>
<keyword evidence="1" id="KW-0472">Membrane</keyword>
<name>G0UK10_TRYCI</name>
<accession>G0UK10</accession>
<evidence type="ECO:0000256" key="1">
    <source>
        <dbReference type="SAM" id="Phobius"/>
    </source>
</evidence>
<keyword evidence="1" id="KW-1133">Transmembrane helix</keyword>
<proteinExistence type="predicted"/>